<dbReference type="InterPro" id="IPR058532">
    <property type="entry name" value="YjbR/MT2646/Rv2570-like"/>
</dbReference>
<name>A0A6I2QXT4_FLAPL</name>
<dbReference type="EMBL" id="WKPR01000004">
    <property type="protein sequence ID" value="MSB18775.1"/>
    <property type="molecule type" value="Genomic_DNA"/>
</dbReference>
<dbReference type="Gene3D" id="3.90.1150.30">
    <property type="match status" value="1"/>
</dbReference>
<dbReference type="Pfam" id="PF04237">
    <property type="entry name" value="YjbR"/>
    <property type="match status" value="1"/>
</dbReference>
<sequence length="134" mass="15064">MNQPSTLKERILQYAQVHLGAEPDHLWAKFPRYAVLRHSENAKWFAVFLEVPGTRLGLERPESVDILDVKCGPLLAGSLLGIPGILPAYHMNKSNWVNLLLDGSLPEEEIIRLLELSYDLTKPGARRAGWPKAE</sequence>
<accession>A0A6I2QXT4</accession>
<organism evidence="1 2">
    <name type="scientific">Flavonifractor plautii</name>
    <name type="common">Fusobacterium plautii</name>
    <dbReference type="NCBI Taxonomy" id="292800"/>
    <lineage>
        <taxon>Bacteria</taxon>
        <taxon>Bacillati</taxon>
        <taxon>Bacillota</taxon>
        <taxon>Clostridia</taxon>
        <taxon>Eubacteriales</taxon>
        <taxon>Oscillospiraceae</taxon>
        <taxon>Flavonifractor</taxon>
    </lineage>
</organism>
<dbReference type="PANTHER" id="PTHR35145">
    <property type="entry name" value="CYTOPLASMIC PROTEIN-RELATED"/>
    <property type="match status" value="1"/>
</dbReference>
<dbReference type="GO" id="GO:0003677">
    <property type="term" value="F:DNA binding"/>
    <property type="evidence" value="ECO:0007669"/>
    <property type="project" value="UniProtKB-KW"/>
</dbReference>
<dbReference type="AlphaFoldDB" id="A0A6I2QXT4"/>
<dbReference type="Proteomes" id="UP000434475">
    <property type="component" value="Unassembled WGS sequence"/>
</dbReference>
<dbReference type="SUPFAM" id="SSF142906">
    <property type="entry name" value="YjbR-like"/>
    <property type="match status" value="1"/>
</dbReference>
<dbReference type="RefSeq" id="WP_172697266.1">
    <property type="nucleotide sequence ID" value="NZ_WKPR01000004.1"/>
</dbReference>
<dbReference type="PANTHER" id="PTHR35145:SF1">
    <property type="entry name" value="CYTOPLASMIC PROTEIN"/>
    <property type="match status" value="1"/>
</dbReference>
<evidence type="ECO:0000313" key="1">
    <source>
        <dbReference type="EMBL" id="MSB18775.1"/>
    </source>
</evidence>
<dbReference type="InterPro" id="IPR007351">
    <property type="entry name" value="YjbR"/>
</dbReference>
<gene>
    <name evidence="1" type="ORF">GKE97_04495</name>
</gene>
<keyword evidence="1" id="KW-0238">DNA-binding</keyword>
<proteinExistence type="predicted"/>
<evidence type="ECO:0000313" key="2">
    <source>
        <dbReference type="Proteomes" id="UP000434475"/>
    </source>
</evidence>
<protein>
    <submittedName>
        <fullName evidence="1">MmcQ/YjbR family DNA-binding protein</fullName>
    </submittedName>
</protein>
<comment type="caution">
    <text evidence="1">The sequence shown here is derived from an EMBL/GenBank/DDBJ whole genome shotgun (WGS) entry which is preliminary data.</text>
</comment>
<reference evidence="1 2" key="1">
    <citation type="journal article" date="2019" name="Nat. Med.">
        <title>A library of human gut bacterial isolates paired with longitudinal multiomics data enables mechanistic microbiome research.</title>
        <authorList>
            <person name="Poyet M."/>
            <person name="Groussin M."/>
            <person name="Gibbons S.M."/>
            <person name="Avila-Pacheco J."/>
            <person name="Jiang X."/>
            <person name="Kearney S.M."/>
            <person name="Perrotta A.R."/>
            <person name="Berdy B."/>
            <person name="Zhao S."/>
            <person name="Lieberman T.D."/>
            <person name="Swanson P.K."/>
            <person name="Smith M."/>
            <person name="Roesemann S."/>
            <person name="Alexander J.E."/>
            <person name="Rich S.A."/>
            <person name="Livny J."/>
            <person name="Vlamakis H."/>
            <person name="Clish C."/>
            <person name="Bullock K."/>
            <person name="Deik A."/>
            <person name="Scott J."/>
            <person name="Pierce K.A."/>
            <person name="Xavier R.J."/>
            <person name="Alm E.J."/>
        </authorList>
    </citation>
    <scope>NUCLEOTIDE SEQUENCE [LARGE SCALE GENOMIC DNA]</scope>
    <source>
        <strain evidence="1 2">BIOML-A2</strain>
    </source>
</reference>
<dbReference type="InterPro" id="IPR038056">
    <property type="entry name" value="YjbR-like_sf"/>
</dbReference>